<evidence type="ECO:0000313" key="1">
    <source>
        <dbReference type="EMBL" id="KAK7263467.1"/>
    </source>
</evidence>
<accession>A0AAN9I2K6</accession>
<keyword evidence="2" id="KW-1185">Reference proteome</keyword>
<organism evidence="1 2">
    <name type="scientific">Clitoria ternatea</name>
    <name type="common">Butterfly pea</name>
    <dbReference type="NCBI Taxonomy" id="43366"/>
    <lineage>
        <taxon>Eukaryota</taxon>
        <taxon>Viridiplantae</taxon>
        <taxon>Streptophyta</taxon>
        <taxon>Embryophyta</taxon>
        <taxon>Tracheophyta</taxon>
        <taxon>Spermatophyta</taxon>
        <taxon>Magnoliopsida</taxon>
        <taxon>eudicotyledons</taxon>
        <taxon>Gunneridae</taxon>
        <taxon>Pentapetalae</taxon>
        <taxon>rosids</taxon>
        <taxon>fabids</taxon>
        <taxon>Fabales</taxon>
        <taxon>Fabaceae</taxon>
        <taxon>Papilionoideae</taxon>
        <taxon>50 kb inversion clade</taxon>
        <taxon>NPAAA clade</taxon>
        <taxon>indigoferoid/millettioid clade</taxon>
        <taxon>Phaseoleae</taxon>
        <taxon>Clitoria</taxon>
    </lineage>
</organism>
<comment type="caution">
    <text evidence="1">The sequence shown here is derived from an EMBL/GenBank/DDBJ whole genome shotgun (WGS) entry which is preliminary data.</text>
</comment>
<evidence type="ECO:0000313" key="2">
    <source>
        <dbReference type="Proteomes" id="UP001359559"/>
    </source>
</evidence>
<name>A0AAN9I2K6_CLITE</name>
<dbReference type="EMBL" id="JAYKXN010000008">
    <property type="protein sequence ID" value="KAK7263467.1"/>
    <property type="molecule type" value="Genomic_DNA"/>
</dbReference>
<dbReference type="Proteomes" id="UP001359559">
    <property type="component" value="Unassembled WGS sequence"/>
</dbReference>
<proteinExistence type="predicted"/>
<reference evidence="1 2" key="1">
    <citation type="submission" date="2024-01" db="EMBL/GenBank/DDBJ databases">
        <title>The genomes of 5 underutilized Papilionoideae crops provide insights into root nodulation and disease resistance.</title>
        <authorList>
            <person name="Yuan L."/>
        </authorList>
    </citation>
    <scope>NUCLEOTIDE SEQUENCE [LARGE SCALE GENOMIC DNA]</scope>
    <source>
        <strain evidence="1">LY-2023</strain>
        <tissue evidence="1">Leaf</tissue>
    </source>
</reference>
<gene>
    <name evidence="1" type="ORF">RJT34_31058</name>
</gene>
<protein>
    <submittedName>
        <fullName evidence="1">Uncharacterized protein</fullName>
    </submittedName>
</protein>
<dbReference type="AlphaFoldDB" id="A0AAN9I2K6"/>
<sequence>MSSSCLTCKVPQGHSKHCHKICARFHSVPSCHLINKSLTLRGWHRNTWKTFGTDLFCDVYQYPKAVKIPWVMITHVKSALLCFANAEAAVEARRYRELDSKAEHVQDFRIINGNKL</sequence>